<dbReference type="GO" id="GO:0030170">
    <property type="term" value="F:pyridoxal phosphate binding"/>
    <property type="evidence" value="ECO:0007669"/>
    <property type="project" value="TreeGrafter"/>
</dbReference>
<dbReference type="SUPFAM" id="SSF53383">
    <property type="entry name" value="PLP-dependent transferases"/>
    <property type="match status" value="1"/>
</dbReference>
<dbReference type="GO" id="GO:0000271">
    <property type="term" value="P:polysaccharide biosynthetic process"/>
    <property type="evidence" value="ECO:0007669"/>
    <property type="project" value="TreeGrafter"/>
</dbReference>
<dbReference type="FunFam" id="3.40.640.10:FF:000090">
    <property type="entry name" value="Pyridoxal phosphate-dependent aminotransferase"/>
    <property type="match status" value="1"/>
</dbReference>
<organism evidence="9 10">
    <name type="scientific">Heliorestis acidaminivorans</name>
    <dbReference type="NCBI Taxonomy" id="553427"/>
    <lineage>
        <taxon>Bacteria</taxon>
        <taxon>Bacillati</taxon>
        <taxon>Bacillota</taxon>
        <taxon>Clostridia</taxon>
        <taxon>Eubacteriales</taxon>
        <taxon>Heliobacteriaceae</taxon>
        <taxon>Heliorestis</taxon>
    </lineage>
</organism>
<dbReference type="PANTHER" id="PTHR30244">
    <property type="entry name" value="TRANSAMINASE"/>
    <property type="match status" value="1"/>
</dbReference>
<dbReference type="PIRSF" id="PIRSF000390">
    <property type="entry name" value="PLP_StrS"/>
    <property type="match status" value="1"/>
</dbReference>
<dbReference type="CDD" id="cd00616">
    <property type="entry name" value="AHBA_syn"/>
    <property type="match status" value="1"/>
</dbReference>
<evidence type="ECO:0000256" key="7">
    <source>
        <dbReference type="PIRSR" id="PIRSR000390-2"/>
    </source>
</evidence>
<dbReference type="Gene3D" id="3.90.1150.10">
    <property type="entry name" value="Aspartate Aminotransferase, domain 1"/>
    <property type="match status" value="1"/>
</dbReference>
<dbReference type="GO" id="GO:0008483">
    <property type="term" value="F:transaminase activity"/>
    <property type="evidence" value="ECO:0007669"/>
    <property type="project" value="UniProtKB-KW"/>
</dbReference>
<dbReference type="PANTHER" id="PTHR30244:SF30">
    <property type="entry name" value="BLR5990 PROTEIN"/>
    <property type="match status" value="1"/>
</dbReference>
<evidence type="ECO:0000256" key="4">
    <source>
        <dbReference type="ARBA" id="ARBA00022898"/>
    </source>
</evidence>
<reference evidence="9 10" key="1">
    <citation type="submission" date="2019-10" db="EMBL/GenBank/DDBJ databases">
        <title>Whole-genome sequence of the extremophile Heliorestis acidaminivorans DSM 24790.</title>
        <authorList>
            <person name="Kyndt J.A."/>
            <person name="Meyer T.E."/>
        </authorList>
    </citation>
    <scope>NUCLEOTIDE SEQUENCE [LARGE SCALE GENOMIC DNA]</scope>
    <source>
        <strain evidence="9 10">DSM 24790</strain>
    </source>
</reference>
<feature type="active site" description="Proton acceptor" evidence="6">
    <location>
        <position position="229"/>
    </location>
</feature>
<dbReference type="OrthoDB" id="9810913at2"/>
<dbReference type="Gene3D" id="3.40.640.10">
    <property type="entry name" value="Type I PLP-dependent aspartate aminotransferase-like (Major domain)"/>
    <property type="match status" value="1"/>
</dbReference>
<keyword evidence="4 7" id="KW-0663">Pyridoxal phosphate</keyword>
<proteinExistence type="inferred from homology"/>
<dbReference type="InterPro" id="IPR015421">
    <property type="entry name" value="PyrdxlP-dep_Trfase_major"/>
</dbReference>
<feature type="modified residue" description="N6-(pyridoxal phosphate)lysine" evidence="7">
    <location>
        <position position="229"/>
    </location>
</feature>
<dbReference type="InterPro" id="IPR015422">
    <property type="entry name" value="PyrdxlP-dep_Trfase_small"/>
</dbReference>
<dbReference type="InterPro" id="IPR026385">
    <property type="entry name" value="LegC-like"/>
</dbReference>
<keyword evidence="10" id="KW-1185">Reference proteome</keyword>
<dbReference type="InterPro" id="IPR015424">
    <property type="entry name" value="PyrdxlP-dep_Trfase"/>
</dbReference>
<comment type="cofactor">
    <cofactor evidence="1">
        <name>pyridoxal 5'-phosphate</name>
        <dbReference type="ChEBI" id="CHEBI:597326"/>
    </cofactor>
</comment>
<evidence type="ECO:0000256" key="1">
    <source>
        <dbReference type="ARBA" id="ARBA00001933"/>
    </source>
</evidence>
<dbReference type="InterPro" id="IPR000653">
    <property type="entry name" value="DegT/StrS_aminotransferase"/>
</dbReference>
<dbReference type="RefSeq" id="WP_151618475.1">
    <property type="nucleotide sequence ID" value="NZ_WBXO01000002.1"/>
</dbReference>
<evidence type="ECO:0000313" key="10">
    <source>
        <dbReference type="Proteomes" id="UP000468766"/>
    </source>
</evidence>
<sequence>MDKANEEKIDVQKIIYSLENILSKNRIKTIPLQEPQFLGKEWHYVKDCLDTGWVSSAGSYVERFESLLSEYTGAPYVVATVNGTSALHMCLLLAKVQPDEEVLLPSLTFVATANAISYCGAIPHFVDVDEATLGIDANKLRSYLHEIATIENNDQKSFCRNRQTGRIIKAIIPMHTFGHPVDMDPLVELSQQFGIKIIEDAAESLGSFYKNRHTGTMSDLAAISFNGNKIITTGGGGAILTNNQELAILAKHLTTTAKTAHPWAYYHDSVGYNYRLPNINAALGCAQIENLPFLVKRKRELAQKYEETFKNFRGLRFFTEPSFAQSNYWLNTLILNENGPKELEKLLSLTNKSGIMTRPVWTPLHQLPIYKKCPAMTLEVTESLAQRIINIPSSANLIEA</sequence>
<comment type="similarity">
    <text evidence="5 8">Belongs to the DegT/DnrJ/EryC1 family.</text>
</comment>
<evidence type="ECO:0000256" key="8">
    <source>
        <dbReference type="RuleBase" id="RU004508"/>
    </source>
</evidence>
<dbReference type="Proteomes" id="UP000468766">
    <property type="component" value="Unassembled WGS sequence"/>
</dbReference>
<dbReference type="NCBIfam" id="TIGR04181">
    <property type="entry name" value="NHT_00031"/>
    <property type="match status" value="1"/>
</dbReference>
<keyword evidence="3 9" id="KW-0808">Transferase</keyword>
<dbReference type="AlphaFoldDB" id="A0A6I0ESP1"/>
<evidence type="ECO:0000256" key="3">
    <source>
        <dbReference type="ARBA" id="ARBA00022679"/>
    </source>
</evidence>
<accession>A0A6I0ESP1</accession>
<evidence type="ECO:0000313" key="9">
    <source>
        <dbReference type="EMBL" id="KAB2953625.1"/>
    </source>
</evidence>
<evidence type="ECO:0000256" key="5">
    <source>
        <dbReference type="ARBA" id="ARBA00037999"/>
    </source>
</evidence>
<gene>
    <name evidence="9" type="ORF">F9B85_03115</name>
</gene>
<name>A0A6I0ESP1_9FIRM</name>
<comment type="caution">
    <text evidence="9">The sequence shown here is derived from an EMBL/GenBank/DDBJ whole genome shotgun (WGS) entry which is preliminary data.</text>
</comment>
<keyword evidence="2 9" id="KW-0032">Aminotransferase</keyword>
<evidence type="ECO:0000256" key="2">
    <source>
        <dbReference type="ARBA" id="ARBA00022576"/>
    </source>
</evidence>
<protein>
    <submittedName>
        <fullName evidence="9">LegC family aminotransferase</fullName>
    </submittedName>
</protein>
<evidence type="ECO:0000256" key="6">
    <source>
        <dbReference type="PIRSR" id="PIRSR000390-1"/>
    </source>
</evidence>
<dbReference type="EMBL" id="WBXO01000002">
    <property type="protein sequence ID" value="KAB2953625.1"/>
    <property type="molecule type" value="Genomic_DNA"/>
</dbReference>
<dbReference type="Pfam" id="PF01041">
    <property type="entry name" value="DegT_DnrJ_EryC1"/>
    <property type="match status" value="1"/>
</dbReference>